<sequence length="108" mass="11892">MKPAFDRSMTYQHTCEPTEQHKFKPGDRVIYTNGFGVNFGEKIVAAVALWDGIPRYYCEGTDTPWYPVQEHQLKRVMPFTANQDGTGNGAAPCTIMPSNPVAVGGDAP</sequence>
<proteinExistence type="predicted"/>
<evidence type="ECO:0000313" key="2">
    <source>
        <dbReference type="EMBL" id="ART99392.1"/>
    </source>
</evidence>
<accession>A0A1Y0E776</accession>
<dbReference type="Proteomes" id="UP000195273">
    <property type="component" value="Chromosome"/>
</dbReference>
<feature type="region of interest" description="Disordered" evidence="1">
    <location>
        <begin position="88"/>
        <end position="108"/>
    </location>
</feature>
<dbReference type="RefSeq" id="WP_157898085.1">
    <property type="nucleotide sequence ID" value="NZ_CP021431.1"/>
</dbReference>
<gene>
    <name evidence="2" type="ORF">LOKVESSMR4R_00044</name>
</gene>
<dbReference type="OrthoDB" id="9156567at2"/>
<evidence type="ECO:0000313" key="3">
    <source>
        <dbReference type="Proteomes" id="UP000195273"/>
    </source>
</evidence>
<name>A0A1Y0E776_9RHOB</name>
<evidence type="ECO:0000256" key="1">
    <source>
        <dbReference type="SAM" id="MobiDB-lite"/>
    </source>
</evidence>
<reference evidence="2 3" key="1">
    <citation type="submission" date="2017-05" db="EMBL/GenBank/DDBJ databases">
        <title>Genome Sequence of Loktanella vestfoldensis Strain SMR4r Isolated from a Culture of the Diatom Skeletonema marinoi.</title>
        <authorList>
            <person name="Topel M."/>
            <person name="Pinder M.I.M."/>
            <person name="Johansson O.N."/>
            <person name="Kourtchenko O."/>
            <person name="Godhe A."/>
            <person name="Clarke A.K."/>
        </authorList>
    </citation>
    <scope>NUCLEOTIDE SEQUENCE [LARGE SCALE GENOMIC DNA]</scope>
    <source>
        <strain evidence="2 3">SMR4r</strain>
    </source>
</reference>
<dbReference type="AlphaFoldDB" id="A0A1Y0E776"/>
<organism evidence="2 3">
    <name type="scientific">Yoonia vestfoldensis</name>
    <dbReference type="NCBI Taxonomy" id="245188"/>
    <lineage>
        <taxon>Bacteria</taxon>
        <taxon>Pseudomonadati</taxon>
        <taxon>Pseudomonadota</taxon>
        <taxon>Alphaproteobacteria</taxon>
        <taxon>Rhodobacterales</taxon>
        <taxon>Paracoccaceae</taxon>
        <taxon>Yoonia</taxon>
    </lineage>
</organism>
<keyword evidence="3" id="KW-1185">Reference proteome</keyword>
<dbReference type="EMBL" id="CP021431">
    <property type="protein sequence ID" value="ART99392.1"/>
    <property type="molecule type" value="Genomic_DNA"/>
</dbReference>
<dbReference type="KEGG" id="lvs:LOKVESSMR4R_00044"/>
<protein>
    <submittedName>
        <fullName evidence="2">Uncharacterized protein</fullName>
    </submittedName>
</protein>